<dbReference type="AlphaFoldDB" id="A0A8T2JW03"/>
<dbReference type="InterPro" id="IPR048326">
    <property type="entry name" value="ZSWIM1-3_helical"/>
</dbReference>
<feature type="domain" description="SWIM-type" evidence="5">
    <location>
        <begin position="394"/>
        <end position="427"/>
    </location>
</feature>
<sequence length="516" mass="58231">MLKMKSNSSQDCTSSDNALPLLQNLVANDPQSQLLFTLDSSKNIESLNFQSSSMAKLFSECPKVLLMIRMSSSSDKVLYVFVAEGPCMRMEYDIVKLVHIALPKDDTSDSLTNMFAVLKNFNSCWSDVKTFLVDPVFRGADVISKMFPSAEVIFSAYHVAKFIQQRIHQLSLPIETEKLLLDALKTTMCSASIDNLKELHMTLHKYLKLDQVAKLKPELLLEDSVWVVHRWRTFSQCVVYLHTIDLAYKELNNIFNKSSGLEANITAMAKFLQENTTGFWRPNGQTCSTDHESLLCGEQCMLMDIVMPTTSTSSLEPETVSDSCLSSVKEIQNSSLDPESESEAGLLICESLERICIPAASDLCMKEFCAAQKSEELMLKMDKNINIQLIENPHEVNLTNPNTCTCYVYQCLKLPCRHIMAVLTVNKKVIKPEMFDSSWQKQPQGHQNIPPVAIPTLEIISGEGAGLYEKHRHVEALMNQMTRLLAECSTEVFQQRYSMLRDLADAWIGPYDQVKL</sequence>
<protein>
    <recommendedName>
        <fullName evidence="5">SWIM-type domain-containing protein</fullName>
    </recommendedName>
</protein>
<evidence type="ECO:0000313" key="7">
    <source>
        <dbReference type="Proteomes" id="UP000812440"/>
    </source>
</evidence>
<evidence type="ECO:0000256" key="3">
    <source>
        <dbReference type="ARBA" id="ARBA00022833"/>
    </source>
</evidence>
<evidence type="ECO:0000256" key="1">
    <source>
        <dbReference type="ARBA" id="ARBA00022723"/>
    </source>
</evidence>
<organism evidence="6 7">
    <name type="scientific">Hymenochirus boettgeri</name>
    <name type="common">Congo dwarf clawed frog</name>
    <dbReference type="NCBI Taxonomy" id="247094"/>
    <lineage>
        <taxon>Eukaryota</taxon>
        <taxon>Metazoa</taxon>
        <taxon>Chordata</taxon>
        <taxon>Craniata</taxon>
        <taxon>Vertebrata</taxon>
        <taxon>Euteleostomi</taxon>
        <taxon>Amphibia</taxon>
        <taxon>Batrachia</taxon>
        <taxon>Anura</taxon>
        <taxon>Pipoidea</taxon>
        <taxon>Pipidae</taxon>
        <taxon>Pipinae</taxon>
        <taxon>Hymenochirus</taxon>
    </lineage>
</organism>
<dbReference type="InterPro" id="IPR006564">
    <property type="entry name" value="Znf_PMZ"/>
</dbReference>
<name>A0A8T2JW03_9PIPI</name>
<dbReference type="EMBL" id="JAACNH010000003">
    <property type="protein sequence ID" value="KAG8446536.1"/>
    <property type="molecule type" value="Genomic_DNA"/>
</dbReference>
<evidence type="ECO:0000259" key="5">
    <source>
        <dbReference type="PROSITE" id="PS50966"/>
    </source>
</evidence>
<dbReference type="Proteomes" id="UP000812440">
    <property type="component" value="Chromosome 8_10"/>
</dbReference>
<dbReference type="PANTHER" id="PTHR31569">
    <property type="entry name" value="SWIM-TYPE DOMAIN-CONTAINING PROTEIN"/>
    <property type="match status" value="1"/>
</dbReference>
<keyword evidence="3" id="KW-0862">Zinc</keyword>
<dbReference type="InterPro" id="IPR048324">
    <property type="entry name" value="ZSWIM1-3_RNaseH-like"/>
</dbReference>
<dbReference type="GO" id="GO:0008270">
    <property type="term" value="F:zinc ion binding"/>
    <property type="evidence" value="ECO:0007669"/>
    <property type="project" value="UniProtKB-KW"/>
</dbReference>
<reference evidence="6" key="1">
    <citation type="thesis" date="2020" institute="ProQuest LLC" country="789 East Eisenhower Parkway, Ann Arbor, MI, USA">
        <title>Comparative Genomics and Chromosome Evolution.</title>
        <authorList>
            <person name="Mudd A.B."/>
        </authorList>
    </citation>
    <scope>NUCLEOTIDE SEQUENCE</scope>
    <source>
        <strain evidence="6">Female2</strain>
        <tissue evidence="6">Blood</tissue>
    </source>
</reference>
<dbReference type="OrthoDB" id="124789at2759"/>
<proteinExistence type="predicted"/>
<keyword evidence="7" id="KW-1185">Reference proteome</keyword>
<evidence type="ECO:0000256" key="2">
    <source>
        <dbReference type="ARBA" id="ARBA00022771"/>
    </source>
</evidence>
<dbReference type="InterPro" id="IPR045563">
    <property type="entry name" value="ZSWIM1/3_C"/>
</dbReference>
<evidence type="ECO:0000256" key="4">
    <source>
        <dbReference type="PROSITE-ProRule" id="PRU00325"/>
    </source>
</evidence>
<evidence type="ECO:0000313" key="6">
    <source>
        <dbReference type="EMBL" id="KAG8446536.1"/>
    </source>
</evidence>
<gene>
    <name evidence="6" type="ORF">GDO86_014116</name>
</gene>
<dbReference type="Pfam" id="PF21056">
    <property type="entry name" value="ZSWIM1-3_RNaseH-like"/>
    <property type="match status" value="1"/>
</dbReference>
<dbReference type="Pfam" id="PF21600">
    <property type="entry name" value="ZSWIM1-3_helical"/>
    <property type="match status" value="1"/>
</dbReference>
<dbReference type="Pfam" id="PF04434">
    <property type="entry name" value="SWIM"/>
    <property type="match status" value="1"/>
</dbReference>
<dbReference type="SMART" id="SM00575">
    <property type="entry name" value="ZnF_PMZ"/>
    <property type="match status" value="1"/>
</dbReference>
<dbReference type="PANTHER" id="PTHR31569:SF0">
    <property type="entry name" value="ZINC FINGER SWIM DOMAIN-CONTAINING PROTEIN 1"/>
    <property type="match status" value="1"/>
</dbReference>
<comment type="caution">
    <text evidence="6">The sequence shown here is derived from an EMBL/GenBank/DDBJ whole genome shotgun (WGS) entry which is preliminary data.</text>
</comment>
<keyword evidence="2 4" id="KW-0863">Zinc-finger</keyword>
<dbReference type="Pfam" id="PF19286">
    <property type="entry name" value="ZSWIM1-3_C"/>
    <property type="match status" value="1"/>
</dbReference>
<keyword evidence="1" id="KW-0479">Metal-binding</keyword>
<dbReference type="PROSITE" id="PS50966">
    <property type="entry name" value="ZF_SWIM"/>
    <property type="match status" value="1"/>
</dbReference>
<dbReference type="InterPro" id="IPR007527">
    <property type="entry name" value="Znf_SWIM"/>
</dbReference>
<dbReference type="InterPro" id="IPR052579">
    <property type="entry name" value="Zinc_finger_SWIM"/>
</dbReference>
<accession>A0A8T2JW03</accession>